<dbReference type="Pfam" id="PF00560">
    <property type="entry name" value="LRR_1"/>
    <property type="match status" value="2"/>
</dbReference>
<evidence type="ECO:0000313" key="11">
    <source>
        <dbReference type="EMBL" id="RVW49164.1"/>
    </source>
</evidence>
<evidence type="ECO:0000256" key="2">
    <source>
        <dbReference type="ARBA" id="ARBA00009592"/>
    </source>
</evidence>
<dbReference type="InterPro" id="IPR051502">
    <property type="entry name" value="RLP_Defense_Trigger"/>
</dbReference>
<dbReference type="Proteomes" id="UP000288805">
    <property type="component" value="Unassembled WGS sequence"/>
</dbReference>
<evidence type="ECO:0000256" key="7">
    <source>
        <dbReference type="ARBA" id="ARBA00022737"/>
    </source>
</evidence>
<evidence type="ECO:0000313" key="12">
    <source>
        <dbReference type="Proteomes" id="UP000288805"/>
    </source>
</evidence>
<evidence type="ECO:0000256" key="9">
    <source>
        <dbReference type="ARBA" id="ARBA00023136"/>
    </source>
</evidence>
<evidence type="ECO:0000256" key="10">
    <source>
        <dbReference type="ARBA" id="ARBA00037847"/>
    </source>
</evidence>
<dbReference type="PANTHER" id="PTHR48062">
    <property type="entry name" value="RECEPTOR-LIKE PROTEIN 14"/>
    <property type="match status" value="1"/>
</dbReference>
<keyword evidence="8" id="KW-1133">Transmembrane helix</keyword>
<dbReference type="InterPro" id="IPR001611">
    <property type="entry name" value="Leu-rich_rpt"/>
</dbReference>
<dbReference type="InterPro" id="IPR032675">
    <property type="entry name" value="LRR_dom_sf"/>
</dbReference>
<evidence type="ECO:0000256" key="4">
    <source>
        <dbReference type="ARBA" id="ARBA00022614"/>
    </source>
</evidence>
<comment type="similarity">
    <text evidence="2">Belongs to the RLP family.</text>
</comment>
<gene>
    <name evidence="11" type="primary">RLP3_1</name>
    <name evidence="11" type="ORF">CK203_087498</name>
</gene>
<dbReference type="SUPFAM" id="SSF52058">
    <property type="entry name" value="L domain-like"/>
    <property type="match status" value="1"/>
</dbReference>
<evidence type="ECO:0000256" key="1">
    <source>
        <dbReference type="ARBA" id="ARBA00004236"/>
    </source>
</evidence>
<protein>
    <submittedName>
        <fullName evidence="11">Receptor like protein 3</fullName>
    </submittedName>
</protein>
<dbReference type="GO" id="GO:0005886">
    <property type="term" value="C:plasma membrane"/>
    <property type="evidence" value="ECO:0007669"/>
    <property type="project" value="UniProtKB-SubCell"/>
</dbReference>
<dbReference type="PANTHER" id="PTHR48062:SF52">
    <property type="entry name" value="RECEPTOR-LIKE PROTEIN 8-RELATED"/>
    <property type="match status" value="1"/>
</dbReference>
<proteinExistence type="inferred from homology"/>
<accession>A0A438EN83</accession>
<comment type="caution">
    <text evidence="11">The sequence shown here is derived from an EMBL/GenBank/DDBJ whole genome shotgun (WGS) entry which is preliminary data.</text>
</comment>
<keyword evidence="6" id="KW-0732">Signal</keyword>
<keyword evidence="4" id="KW-0433">Leucine-rich repeat</keyword>
<name>A0A438EN83_VITVI</name>
<sequence>MAEEQNKNQYPLYGISVHYYEESLSVNAKGQVLEYTKTLSRVVSIDLSHNNLSGDFPKEITNLFGLVVLNLSKNHISGQIPGSIWSKIPFMGQMTTFTEMAFAGNPNLCGAPLVTKCQDEGSDTGQSDVKDETEDNFIDQWFYMSVV</sequence>
<keyword evidence="9" id="KW-0472">Membrane</keyword>
<dbReference type="AlphaFoldDB" id="A0A438EN83"/>
<dbReference type="OrthoDB" id="906070at2759"/>
<keyword evidence="3" id="KW-1003">Cell membrane</keyword>
<evidence type="ECO:0000256" key="5">
    <source>
        <dbReference type="ARBA" id="ARBA00022692"/>
    </source>
</evidence>
<dbReference type="Gene3D" id="3.80.10.10">
    <property type="entry name" value="Ribonuclease Inhibitor"/>
    <property type="match status" value="1"/>
</dbReference>
<dbReference type="GO" id="GO:0012505">
    <property type="term" value="C:endomembrane system"/>
    <property type="evidence" value="ECO:0007669"/>
    <property type="project" value="UniProtKB-SubCell"/>
</dbReference>
<keyword evidence="5" id="KW-0812">Transmembrane</keyword>
<evidence type="ECO:0000256" key="3">
    <source>
        <dbReference type="ARBA" id="ARBA00022475"/>
    </source>
</evidence>
<organism evidence="11 12">
    <name type="scientific">Vitis vinifera</name>
    <name type="common">Grape</name>
    <dbReference type="NCBI Taxonomy" id="29760"/>
    <lineage>
        <taxon>Eukaryota</taxon>
        <taxon>Viridiplantae</taxon>
        <taxon>Streptophyta</taxon>
        <taxon>Embryophyta</taxon>
        <taxon>Tracheophyta</taxon>
        <taxon>Spermatophyta</taxon>
        <taxon>Magnoliopsida</taxon>
        <taxon>eudicotyledons</taxon>
        <taxon>Gunneridae</taxon>
        <taxon>Pentapetalae</taxon>
        <taxon>rosids</taxon>
        <taxon>Vitales</taxon>
        <taxon>Vitaceae</taxon>
        <taxon>Viteae</taxon>
        <taxon>Vitis</taxon>
    </lineage>
</organism>
<keyword evidence="7" id="KW-0677">Repeat</keyword>
<comment type="subcellular location">
    <subcellularLocation>
        <location evidence="1">Cell membrane</location>
    </subcellularLocation>
    <subcellularLocation>
        <location evidence="10">Endomembrane system</location>
        <topology evidence="10">Single-pass membrane protein</topology>
    </subcellularLocation>
</comment>
<reference evidence="11 12" key="1">
    <citation type="journal article" date="2018" name="PLoS Genet.">
        <title>Population sequencing reveals clonal diversity and ancestral inbreeding in the grapevine cultivar Chardonnay.</title>
        <authorList>
            <person name="Roach M.J."/>
            <person name="Johnson D.L."/>
            <person name="Bohlmann J."/>
            <person name="van Vuuren H.J."/>
            <person name="Jones S.J."/>
            <person name="Pretorius I.S."/>
            <person name="Schmidt S.A."/>
            <person name="Borneman A.R."/>
        </authorList>
    </citation>
    <scope>NUCLEOTIDE SEQUENCE [LARGE SCALE GENOMIC DNA]</scope>
    <source>
        <strain evidence="12">cv. Chardonnay</strain>
        <tissue evidence="11">Leaf</tissue>
    </source>
</reference>
<evidence type="ECO:0000256" key="8">
    <source>
        <dbReference type="ARBA" id="ARBA00022989"/>
    </source>
</evidence>
<dbReference type="EMBL" id="QGNW01001231">
    <property type="protein sequence ID" value="RVW49164.1"/>
    <property type="molecule type" value="Genomic_DNA"/>
</dbReference>
<evidence type="ECO:0000256" key="6">
    <source>
        <dbReference type="ARBA" id="ARBA00022729"/>
    </source>
</evidence>
<keyword evidence="11" id="KW-0675">Receptor</keyword>